<dbReference type="Pfam" id="PF12333">
    <property type="entry name" value="Ipi1_N"/>
    <property type="match status" value="1"/>
</dbReference>
<accession>A0A328D6R8</accession>
<feature type="domain" description="TEX10-like TPR repeats" evidence="8">
    <location>
        <begin position="507"/>
        <end position="865"/>
    </location>
</feature>
<dbReference type="Gene3D" id="1.25.10.10">
    <property type="entry name" value="Leucine-rich Repeat Variant"/>
    <property type="match status" value="1"/>
</dbReference>
<evidence type="ECO:0000259" key="8">
    <source>
        <dbReference type="Pfam" id="PF25781"/>
    </source>
</evidence>
<evidence type="ECO:0000256" key="6">
    <source>
        <dbReference type="SAM" id="Phobius"/>
    </source>
</evidence>
<keyword evidence="4" id="KW-0539">Nucleus</keyword>
<dbReference type="Pfam" id="PF25781">
    <property type="entry name" value="TPR_TEX10"/>
    <property type="match status" value="1"/>
</dbReference>
<evidence type="ECO:0000256" key="4">
    <source>
        <dbReference type="ARBA" id="ARBA00023242"/>
    </source>
</evidence>
<dbReference type="PANTHER" id="PTHR16056">
    <property type="entry name" value="REGULATOR OF MICROTUBULE DYNAMICS PROTEIN"/>
    <property type="match status" value="1"/>
</dbReference>
<dbReference type="EMBL" id="NQVE01000195">
    <property type="protein sequence ID" value="RAL40039.1"/>
    <property type="molecule type" value="Genomic_DNA"/>
</dbReference>
<feature type="region of interest" description="Disordered" evidence="5">
    <location>
        <begin position="1"/>
        <end position="38"/>
    </location>
</feature>
<dbReference type="GO" id="GO:0005634">
    <property type="term" value="C:nucleus"/>
    <property type="evidence" value="ECO:0007669"/>
    <property type="project" value="UniProtKB-SubCell"/>
</dbReference>
<evidence type="ECO:0000259" key="7">
    <source>
        <dbReference type="Pfam" id="PF12333"/>
    </source>
</evidence>
<dbReference type="FunFam" id="1.25.10.10:FF:000348">
    <property type="entry name" value="uncharacterized protein LOC106763108 isoform X2"/>
    <property type="match status" value="1"/>
</dbReference>
<keyword evidence="6" id="KW-0472">Membrane</keyword>
<comment type="caution">
    <text evidence="9">The sequence shown here is derived from an EMBL/GenBank/DDBJ whole genome shotgun (WGS) entry which is preliminary data.</text>
</comment>
<organism evidence="9 10">
    <name type="scientific">Cuscuta australis</name>
    <dbReference type="NCBI Taxonomy" id="267555"/>
    <lineage>
        <taxon>Eukaryota</taxon>
        <taxon>Viridiplantae</taxon>
        <taxon>Streptophyta</taxon>
        <taxon>Embryophyta</taxon>
        <taxon>Tracheophyta</taxon>
        <taxon>Spermatophyta</taxon>
        <taxon>Magnoliopsida</taxon>
        <taxon>eudicotyledons</taxon>
        <taxon>Gunneridae</taxon>
        <taxon>Pentapetalae</taxon>
        <taxon>asterids</taxon>
        <taxon>lamiids</taxon>
        <taxon>Solanales</taxon>
        <taxon>Convolvulaceae</taxon>
        <taxon>Cuscuteae</taxon>
        <taxon>Cuscuta</taxon>
        <taxon>Cuscuta subgen. Grammica</taxon>
        <taxon>Cuscuta sect. Cleistogrammica</taxon>
    </lineage>
</organism>
<protein>
    <submittedName>
        <fullName evidence="9">Uncharacterized protein</fullName>
    </submittedName>
</protein>
<dbReference type="Proteomes" id="UP000249390">
    <property type="component" value="Unassembled WGS sequence"/>
</dbReference>
<dbReference type="InterPro" id="IPR057949">
    <property type="entry name" value="TPR_TEX10"/>
</dbReference>
<name>A0A328D6R8_9ASTE</name>
<sequence length="893" mass="100351">MVKSKAQSKKQQKRGIDFKKIKRKIGRKLPPPKNTTNTDIKSKAIVLPEQSVSLEKAGLAVSKKGLTLKELLQQTSHHNAKVRKDALVGIKDIFLKYPDELKLHKLAVIEKLRERISDDDTLVRETLYQLFKSVILPGCKEDVKGVFISLIMVYILSAMTSLAIDVRLMAFKFFDLVIQNYPSSFSMYSEKILQSYGDLLEKSTLQLQGKGNLKIALSGLAQCLSLLPYKNRSAGLSSDKNDPHVQVMLHAYVPSISNHSSALSSSGVIEKSMKLLPALVSCFQDFIPLVHTMPQIDTRSYDCLLLILQNIDLLVRFFIEVSDKKSQQGLRREPPNCHTQDNICGQSISPAVLKKLWDEFPLSTGHGLLEKGNDRYFRLNIVITEIFLKLSSWNRPPLALMEKFLEFIESSLFAKNFHRKESGKVTHEKQLLTLVSFTPELVTGLSGVWKSRILQAFTKIFKNCSPESSLKLACLSAIEEMMFSDKCCPFLGTTHTSHPEMLDHQITWIRELPSLLIVLGDKHPVTSKTVLRLQLRLGQTAHLDSPFAKEYDDMQDILRSFYSTATDEGVTYGPFMMLSKDIQELSLCCLYYFSCLDSAILQSLVLCCLSHELEPCLRFRILEVVHTAYKAGHIQIGDYISFLITLVSRFNDYPVKIDTPEKCQGKLFHRAFQPIISAVTSCLSRIGDNHLIFQMLERVIIDQICLSPPIGKMNALLRVLSAIDTVPTRLSGESIDEISRVLPNYLLLVASDFPGEVNEQQNSMTTSISKRSQYHLLPCFILFHSCNGLLGEVLKGMRSVLLENSSQALSQRQTESVPPKNSLVATVAYVFLILISDVKMKRLISSCTEETESILQCIATCLSSEGSNMGLEQRHQIQRAYDSLKAATAVIPA</sequence>
<proteinExistence type="inferred from homology"/>
<evidence type="ECO:0000313" key="10">
    <source>
        <dbReference type="Proteomes" id="UP000249390"/>
    </source>
</evidence>
<feature type="compositionally biased region" description="Basic residues" evidence="5">
    <location>
        <begin position="1"/>
        <end position="13"/>
    </location>
</feature>
<keyword evidence="6" id="KW-1133">Transmembrane helix</keyword>
<dbReference type="InterPro" id="IPR024679">
    <property type="entry name" value="Ipi1_N"/>
</dbReference>
<keyword evidence="10" id="KW-1185">Reference proteome</keyword>
<comment type="subcellular location">
    <subcellularLocation>
        <location evidence="1">Nucleus</location>
        <location evidence="1">Nucleolus</location>
    </subcellularLocation>
    <subcellularLocation>
        <location evidence="2">Nucleus</location>
        <location evidence="2">Nucleoplasm</location>
    </subcellularLocation>
</comment>
<feature type="domain" description="Pre-rRNA-processing protein Ipi1 N-terminal" evidence="7">
    <location>
        <begin position="147"/>
        <end position="208"/>
    </location>
</feature>
<dbReference type="InterPro" id="IPR016024">
    <property type="entry name" value="ARM-type_fold"/>
</dbReference>
<keyword evidence="6" id="KW-0812">Transmembrane</keyword>
<dbReference type="SUPFAM" id="SSF48371">
    <property type="entry name" value="ARM repeat"/>
    <property type="match status" value="2"/>
</dbReference>
<dbReference type="InterPro" id="IPR011989">
    <property type="entry name" value="ARM-like"/>
</dbReference>
<dbReference type="PANTHER" id="PTHR16056:SF2">
    <property type="entry name" value="TESTIS-EXPRESSED PROTEIN 10"/>
    <property type="match status" value="1"/>
</dbReference>
<reference evidence="9 10" key="1">
    <citation type="submission" date="2018-06" db="EMBL/GenBank/DDBJ databases">
        <title>The Genome of Cuscuta australis (Dodder) Provides Insight into the Evolution of Plant Parasitism.</title>
        <authorList>
            <person name="Liu H."/>
        </authorList>
    </citation>
    <scope>NUCLEOTIDE SEQUENCE [LARGE SCALE GENOMIC DNA]</scope>
    <source>
        <strain evidence="10">cv. Yunnan</strain>
        <tissue evidence="9">Vines</tissue>
    </source>
</reference>
<dbReference type="AlphaFoldDB" id="A0A328D6R8"/>
<evidence type="ECO:0000256" key="2">
    <source>
        <dbReference type="ARBA" id="ARBA00004642"/>
    </source>
</evidence>
<evidence type="ECO:0000256" key="1">
    <source>
        <dbReference type="ARBA" id="ARBA00004604"/>
    </source>
</evidence>
<comment type="similarity">
    <text evidence="3">Belongs to the IPI1/TEX10 family.</text>
</comment>
<evidence type="ECO:0000256" key="3">
    <source>
        <dbReference type="ARBA" id="ARBA00006427"/>
    </source>
</evidence>
<gene>
    <name evidence="9" type="ORF">DM860_008179</name>
</gene>
<evidence type="ECO:0000256" key="5">
    <source>
        <dbReference type="SAM" id="MobiDB-lite"/>
    </source>
</evidence>
<evidence type="ECO:0000313" key="9">
    <source>
        <dbReference type="EMBL" id="RAL40039.1"/>
    </source>
</evidence>
<feature type="transmembrane region" description="Helical" evidence="6">
    <location>
        <begin position="145"/>
        <end position="164"/>
    </location>
</feature>